<dbReference type="EC" id="4.2.1.79" evidence="4"/>
<feature type="domain" description="MmgE/PrpD N-terminal" evidence="7">
    <location>
        <begin position="21"/>
        <end position="264"/>
    </location>
</feature>
<dbReference type="EMBL" id="JNBQ01000005">
    <property type="protein sequence ID" value="KLN35263.1"/>
    <property type="molecule type" value="Genomic_DNA"/>
</dbReference>
<accession>A0A0H2KQ13</accession>
<dbReference type="InterPro" id="IPR036148">
    <property type="entry name" value="MmgE/PrpD_sf"/>
</dbReference>
<dbReference type="Pfam" id="PF03972">
    <property type="entry name" value="MmgE_PrpD_N"/>
    <property type="match status" value="1"/>
</dbReference>
<comment type="catalytic activity">
    <reaction evidence="1">
        <text>(2S,3S)-2-methylcitrate = 2-methyl-cis-aconitate + H2O</text>
        <dbReference type="Rhea" id="RHEA:17725"/>
        <dbReference type="ChEBI" id="CHEBI:15377"/>
        <dbReference type="ChEBI" id="CHEBI:57872"/>
        <dbReference type="ChEBI" id="CHEBI:58853"/>
        <dbReference type="EC" id="4.2.1.79"/>
    </reaction>
</comment>
<evidence type="ECO:0000256" key="6">
    <source>
        <dbReference type="SAM" id="MobiDB-lite"/>
    </source>
</evidence>
<dbReference type="GO" id="GO:0047547">
    <property type="term" value="F:2-methylcitrate dehydratase activity"/>
    <property type="evidence" value="ECO:0007669"/>
    <property type="project" value="UniProtKB-EC"/>
</dbReference>
<dbReference type="InterPro" id="IPR045337">
    <property type="entry name" value="MmgE_PrpD_C"/>
</dbReference>
<comment type="similarity">
    <text evidence="2">Belongs to the PrpD family.</text>
</comment>
<dbReference type="InterPro" id="IPR042183">
    <property type="entry name" value="MmgE/PrpD_sf_1"/>
</dbReference>
<comment type="caution">
    <text evidence="9">The sequence shown here is derived from an EMBL/GenBank/DDBJ whole genome shotgun (WGS) entry which is preliminary data.</text>
</comment>
<dbReference type="InterPro" id="IPR042188">
    <property type="entry name" value="MmgE/PrpD_sf_2"/>
</dbReference>
<evidence type="ECO:0000313" key="10">
    <source>
        <dbReference type="Proteomes" id="UP000035265"/>
    </source>
</evidence>
<feature type="domain" description="MmgE/PrpD C-terminal" evidence="8">
    <location>
        <begin position="287"/>
        <end position="472"/>
    </location>
</feature>
<dbReference type="STRING" id="264251.FB00_07500"/>
<dbReference type="Pfam" id="PF19305">
    <property type="entry name" value="MmgE_PrpD_C"/>
    <property type="match status" value="1"/>
</dbReference>
<sequence>MPYTHHLRVYPSAEPLDRTDQLAWKLAELATDPVEVTPEVVDMVINRVIDNAAVAAASLTRGPAVAARGQALAHPYTPGATVFGCGLDTRTSPEWAAWANGVAVRELDFHDTFLAAEYSHPGDNIPPILAVAQHAGSDGAAVVRAIATGYEIQVDLVRAISLHRHKIDHVAHLGPSAAAGIGTLLGLDTETVFQAIGQALHTTTATRQSRKGQISTWKAHAPAFAGKVAVEAVDRAMRGQTSPEPIYEGEDGVVAWLLDGPDAAYDVVLPAPGEPKTAILDTYTKEHSAEYQSQALIDLARALHDEHPWLADPENVTSIVIHTSHHTHYVIGSGANDPQKYDPTASRETLDHSIPYIFAVALQDGGWHHVDSYTPERAGRPDTVALWAKVATAEDPEWTRRYHSTDPAEKAFGGRVEIELADGGRLVREIAVADAHPLGARPFGREQYVKKFRTLAAGVLEDAEIERFLDLAQRLPSLTADEVRELTIVGRPGLLDSVPTPTGLFELGRDDAGEAPAEFEGEGFTMHEADEPATEGEAR</sequence>
<feature type="compositionally biased region" description="Low complexity" evidence="6">
    <location>
        <begin position="514"/>
        <end position="524"/>
    </location>
</feature>
<evidence type="ECO:0000313" key="9">
    <source>
        <dbReference type="EMBL" id="KLN35263.1"/>
    </source>
</evidence>
<dbReference type="Gene3D" id="3.30.1330.120">
    <property type="entry name" value="2-methylcitrate dehydratase PrpD"/>
    <property type="match status" value="1"/>
</dbReference>
<evidence type="ECO:0000256" key="3">
    <source>
        <dbReference type="ARBA" id="ARBA00011245"/>
    </source>
</evidence>
<name>A0A0H2KQ13_9MICO</name>
<dbReference type="InterPro" id="IPR005656">
    <property type="entry name" value="MmgE_PrpD"/>
</dbReference>
<gene>
    <name evidence="9" type="ORF">FB00_07500</name>
</gene>
<dbReference type="Proteomes" id="UP000035265">
    <property type="component" value="Unassembled WGS sequence"/>
</dbReference>
<dbReference type="FunFam" id="1.10.4100.10:FF:000003">
    <property type="entry name" value="2-methylcitrate dehydratase 1"/>
    <property type="match status" value="1"/>
</dbReference>
<keyword evidence="10" id="KW-1185">Reference proteome</keyword>
<feature type="compositionally biased region" description="Basic and acidic residues" evidence="6">
    <location>
        <begin position="525"/>
        <end position="539"/>
    </location>
</feature>
<evidence type="ECO:0000256" key="2">
    <source>
        <dbReference type="ARBA" id="ARBA00006174"/>
    </source>
</evidence>
<dbReference type="PATRIC" id="fig|264251.5.peg.1526"/>
<evidence type="ECO:0000259" key="7">
    <source>
        <dbReference type="Pfam" id="PF03972"/>
    </source>
</evidence>
<proteinExistence type="inferred from homology"/>
<dbReference type="InterPro" id="IPR045336">
    <property type="entry name" value="MmgE_PrpD_N"/>
</dbReference>
<evidence type="ECO:0000259" key="8">
    <source>
        <dbReference type="Pfam" id="PF19305"/>
    </source>
</evidence>
<dbReference type="PANTHER" id="PTHR16943">
    <property type="entry name" value="2-METHYLCITRATE DEHYDRATASE-RELATED"/>
    <property type="match status" value="1"/>
</dbReference>
<comment type="subunit">
    <text evidence="3">Monomer.</text>
</comment>
<protein>
    <recommendedName>
        <fullName evidence="4">2-methylcitrate dehydratase</fullName>
        <ecNumber evidence="4">4.2.1.79</ecNumber>
    </recommendedName>
</protein>
<dbReference type="AlphaFoldDB" id="A0A0H2KQ13"/>
<feature type="region of interest" description="Disordered" evidence="6">
    <location>
        <begin position="512"/>
        <end position="539"/>
    </location>
</feature>
<evidence type="ECO:0000256" key="5">
    <source>
        <dbReference type="ARBA" id="ARBA00023239"/>
    </source>
</evidence>
<evidence type="ECO:0000256" key="4">
    <source>
        <dbReference type="ARBA" id="ARBA00013124"/>
    </source>
</evidence>
<keyword evidence="5" id="KW-0456">Lyase</keyword>
<evidence type="ECO:0000256" key="1">
    <source>
        <dbReference type="ARBA" id="ARBA00000096"/>
    </source>
</evidence>
<dbReference type="PANTHER" id="PTHR16943:SF8">
    <property type="entry name" value="2-METHYLCITRATE DEHYDRATASE"/>
    <property type="match status" value="1"/>
</dbReference>
<reference evidence="9 10" key="1">
    <citation type="submission" date="2014-05" db="EMBL/GenBank/DDBJ databases">
        <title>Cellulosimicrobium funkei U11 genome.</title>
        <authorList>
            <person name="Hu C."/>
            <person name="Gong Y."/>
            <person name="Wan W."/>
            <person name="Jiang M."/>
        </authorList>
    </citation>
    <scope>NUCLEOTIDE SEQUENCE [LARGE SCALE GENOMIC DNA]</scope>
    <source>
        <strain evidence="9 10">U11</strain>
    </source>
</reference>
<dbReference type="SUPFAM" id="SSF103378">
    <property type="entry name" value="2-methylcitrate dehydratase PrpD"/>
    <property type="match status" value="1"/>
</dbReference>
<dbReference type="Gene3D" id="1.10.4100.10">
    <property type="entry name" value="2-methylcitrate dehydratase PrpD"/>
    <property type="match status" value="1"/>
</dbReference>
<organism evidence="9 10">
    <name type="scientific">Cellulosimicrobium funkei</name>
    <dbReference type="NCBI Taxonomy" id="264251"/>
    <lineage>
        <taxon>Bacteria</taxon>
        <taxon>Bacillati</taxon>
        <taxon>Actinomycetota</taxon>
        <taxon>Actinomycetes</taxon>
        <taxon>Micrococcales</taxon>
        <taxon>Promicromonosporaceae</taxon>
        <taxon>Cellulosimicrobium</taxon>
    </lineage>
</organism>